<feature type="compositionally biased region" description="Basic and acidic residues" evidence="1">
    <location>
        <begin position="143"/>
        <end position="156"/>
    </location>
</feature>
<dbReference type="EMBL" id="LGRX02003088">
    <property type="protein sequence ID" value="KAK3282949.1"/>
    <property type="molecule type" value="Genomic_DNA"/>
</dbReference>
<dbReference type="Gene3D" id="2.30.30.140">
    <property type="match status" value="1"/>
</dbReference>
<dbReference type="AlphaFoldDB" id="A0AAE0LFL1"/>
<dbReference type="Proteomes" id="UP001190700">
    <property type="component" value="Unassembled WGS sequence"/>
</dbReference>
<sequence>MDEAAGQAAGLAVADSVNMNEAAGQAAGLAVADCVNSERRVDGGRSAGQSVGPTVADEAARVGGRRSSRQAERRQTAGRRGRSAERSGPPGRMATRSAGTDRRRTARWASLNAAPQRSAVAPGAAPSAGGGGRGGSQQARRRQVTERRGRSAERGRRPGRAAARSEGTGQRMATRSTSRATSGSAQMAGAPGEAPAVAAETGAALLGRRVRVAWPAEGTSFDGTVHSWSPVDGRHEVRYDDGDVQWHVLSAEQVEWLGQEREQQPQEGVPPDSPPCVAGLVGDAEDAGVGEDGGSVGGLPPVVAVDVAAVGTPQSNSRPDPADGLESPPVPEELVGLLGTPDGPLGGRVDPLGVDGVASPGSAGPGAPQLGTPRPSPGMEQQRFVGPLFRPVEGEWYGHVMRSMPPTGIIRDGVTTTFSWFFCPLILDAVGWESAFPNLPRDAGWNGMVGRLARVLQEAGITWEVVAGYVLEEGMHPFHFSRQRQEQLIRMDQQLGQEVQMFAAGLVASARLLEDGRDLVGHRVRWGDTGAVDEIDLTNSRTPVEFLSHNGQPSSPDRTRAASQSLPERGAGAQRGGTSPGSQPAASRLSAASQRQQRRQAGGSGGVPRTFLSSVAEACDGPVVEDEPSSGGAGTPGGEHALLDACALEALLRGEAGSADTFTHHESVLSRNLAADELDGVGRFLHPPESVVFLDGRGGLPFIGTDGWADAASGLYRGAVVSPSLRAAWRRMQEADAQRFGPLPEQGTLVVEGDDGEFRWVSSAEGAQQGDPLGPFFMAVALQPALQATLNEHPDVFIMAYLDDIHILGPPDKVRAAYDTIVPLLIAAGLELNVPKSTVFCPDGACPEFEDVVDEAGTPMPGAVVPLPGVKVLGIPVGSDQWVADKCVEMALAAGAILPKLARLDDPQVQLLLLRFCAHPRFMHLVRGVPPHLLAHGALAHDNGIQECLQEVAGSPYPLGEEAVALSQLPTRWGGLGLSSAQRLAPAGWLGSWAQVWGKMVVLFPAVRDMLPHLGAPEDTEVGGHPLAAGLTAAMEDVRGARARVVAALGVGHSVPESLRVPEAAPVWGGFGSSQPTRQKELTNYQHGQAAFAGL</sequence>
<dbReference type="CDD" id="cd20404">
    <property type="entry name" value="Tudor_Agenet_AtEML-like"/>
    <property type="match status" value="1"/>
</dbReference>
<feature type="compositionally biased region" description="Low complexity" evidence="1">
    <location>
        <begin position="586"/>
        <end position="601"/>
    </location>
</feature>
<feature type="region of interest" description="Disordered" evidence="1">
    <location>
        <begin position="312"/>
        <end position="332"/>
    </location>
</feature>
<evidence type="ECO:0000313" key="3">
    <source>
        <dbReference type="Proteomes" id="UP001190700"/>
    </source>
</evidence>
<feature type="compositionally biased region" description="Low complexity" evidence="1">
    <location>
        <begin position="117"/>
        <end position="127"/>
    </location>
</feature>
<feature type="region of interest" description="Disordered" evidence="1">
    <location>
        <begin position="544"/>
        <end position="610"/>
    </location>
</feature>
<reference evidence="2 3" key="1">
    <citation type="journal article" date="2015" name="Genome Biol. Evol.">
        <title>Comparative Genomics of a Bacterivorous Green Alga Reveals Evolutionary Causalities and Consequences of Phago-Mixotrophic Mode of Nutrition.</title>
        <authorList>
            <person name="Burns J.A."/>
            <person name="Paasch A."/>
            <person name="Narechania A."/>
            <person name="Kim E."/>
        </authorList>
    </citation>
    <scope>NUCLEOTIDE SEQUENCE [LARGE SCALE GENOMIC DNA]</scope>
    <source>
        <strain evidence="2 3">PLY_AMNH</strain>
    </source>
</reference>
<evidence type="ECO:0008006" key="4">
    <source>
        <dbReference type="Google" id="ProtNLM"/>
    </source>
</evidence>
<keyword evidence="3" id="KW-1185">Reference proteome</keyword>
<gene>
    <name evidence="2" type="ORF">CYMTET_9336</name>
</gene>
<protein>
    <recommendedName>
        <fullName evidence="4">Reverse transcriptase domain-containing protein</fullName>
    </recommendedName>
</protein>
<dbReference type="SUPFAM" id="SSF56672">
    <property type="entry name" value="DNA/RNA polymerases"/>
    <property type="match status" value="1"/>
</dbReference>
<comment type="caution">
    <text evidence="2">The sequence shown here is derived from an EMBL/GenBank/DDBJ whole genome shotgun (WGS) entry which is preliminary data.</text>
</comment>
<proteinExistence type="predicted"/>
<feature type="compositionally biased region" description="Low complexity" evidence="1">
    <location>
        <begin position="358"/>
        <end position="368"/>
    </location>
</feature>
<feature type="region of interest" description="Disordered" evidence="1">
    <location>
        <begin position="39"/>
        <end position="195"/>
    </location>
</feature>
<dbReference type="InterPro" id="IPR043502">
    <property type="entry name" value="DNA/RNA_pol_sf"/>
</dbReference>
<accession>A0AAE0LFL1</accession>
<name>A0AAE0LFL1_9CHLO</name>
<feature type="compositionally biased region" description="Polar residues" evidence="1">
    <location>
        <begin position="549"/>
        <end position="566"/>
    </location>
</feature>
<evidence type="ECO:0000313" key="2">
    <source>
        <dbReference type="EMBL" id="KAK3282949.1"/>
    </source>
</evidence>
<organism evidence="2 3">
    <name type="scientific">Cymbomonas tetramitiformis</name>
    <dbReference type="NCBI Taxonomy" id="36881"/>
    <lineage>
        <taxon>Eukaryota</taxon>
        <taxon>Viridiplantae</taxon>
        <taxon>Chlorophyta</taxon>
        <taxon>Pyramimonadophyceae</taxon>
        <taxon>Pyramimonadales</taxon>
        <taxon>Pyramimonadaceae</taxon>
        <taxon>Cymbomonas</taxon>
    </lineage>
</organism>
<feature type="region of interest" description="Disordered" evidence="1">
    <location>
        <begin position="259"/>
        <end position="298"/>
    </location>
</feature>
<evidence type="ECO:0000256" key="1">
    <source>
        <dbReference type="SAM" id="MobiDB-lite"/>
    </source>
</evidence>
<feature type="region of interest" description="Disordered" evidence="1">
    <location>
        <begin position="352"/>
        <end position="380"/>
    </location>
</feature>
<feature type="compositionally biased region" description="Low complexity" evidence="1">
    <location>
        <begin position="160"/>
        <end position="195"/>
    </location>
</feature>